<dbReference type="KEGG" id="psup:E5P55_00470"/>
<dbReference type="InterPro" id="IPR028356">
    <property type="entry name" value="UDPglc_DH_euk"/>
</dbReference>
<comment type="catalytic activity">
    <reaction evidence="1">
        <text>UDP-alpha-D-glucose + 2 NAD(+) + H2O = UDP-alpha-D-glucuronate + 2 NADH + 3 H(+)</text>
        <dbReference type="Rhea" id="RHEA:23596"/>
        <dbReference type="ChEBI" id="CHEBI:15377"/>
        <dbReference type="ChEBI" id="CHEBI:15378"/>
        <dbReference type="ChEBI" id="CHEBI:57540"/>
        <dbReference type="ChEBI" id="CHEBI:57945"/>
        <dbReference type="ChEBI" id="CHEBI:58052"/>
        <dbReference type="ChEBI" id="CHEBI:58885"/>
        <dbReference type="EC" id="1.1.1.22"/>
    </reaction>
</comment>
<keyword evidence="4" id="KW-1185">Reference proteome</keyword>
<dbReference type="InterPro" id="IPR014027">
    <property type="entry name" value="UDP-Glc/GDP-Man_DH_C"/>
</dbReference>
<feature type="domain" description="UDP-glucose/GDP-mannose dehydrogenase C-terminal" evidence="2">
    <location>
        <begin position="2"/>
        <end position="87"/>
    </location>
</feature>
<protein>
    <recommendedName>
        <fullName evidence="2">UDP-glucose/GDP-mannose dehydrogenase C-terminal domain-containing protein</fullName>
    </recommendedName>
</protein>
<proteinExistence type="predicted"/>
<accession>A0A7T0FY59</accession>
<dbReference type="InterPro" id="IPR036220">
    <property type="entry name" value="UDP-Glc/GDP-Man_DH_C_sf"/>
</dbReference>
<dbReference type="EMBL" id="CP039370">
    <property type="protein sequence ID" value="QPJ58595.1"/>
    <property type="molecule type" value="Genomic_DNA"/>
</dbReference>
<dbReference type="PANTHER" id="PTHR11374:SF3">
    <property type="entry name" value="UDP-GLUCOSE 6-DEHYDROGENASE"/>
    <property type="match status" value="1"/>
</dbReference>
<evidence type="ECO:0000313" key="3">
    <source>
        <dbReference type="EMBL" id="QPJ58595.1"/>
    </source>
</evidence>
<name>A0A7T0FY59_9BACT</name>
<gene>
    <name evidence="3" type="ORF">E5P55_00470</name>
</gene>
<dbReference type="AlphaFoldDB" id="A0A7T0FY59"/>
<dbReference type="SMART" id="SM00984">
    <property type="entry name" value="UDPG_MGDP_dh_C"/>
    <property type="match status" value="1"/>
</dbReference>
<dbReference type="GO" id="GO:0051287">
    <property type="term" value="F:NAD binding"/>
    <property type="evidence" value="ECO:0007669"/>
    <property type="project" value="InterPro"/>
</dbReference>
<evidence type="ECO:0000259" key="2">
    <source>
        <dbReference type="SMART" id="SM00984"/>
    </source>
</evidence>
<reference evidence="3 4" key="1">
    <citation type="journal article" date="2020" name="Sci. Rep.">
        <title>Morphology, ultrastructure, genomics, and phylogeny of Euplotes vanleeuwenhoeki sp. nov. and its ultra-reduced endosymbiont Candidatus Pinguicoccus supinus sp. nov.</title>
        <authorList>
            <person name="Serra V."/>
            <person name="Gammuto L."/>
            <person name="Nitla V."/>
            <person name="Castelli M."/>
            <person name="Lanzoni O."/>
            <person name="Sassera D."/>
            <person name="Bandi C."/>
            <person name="Sandeep B.V."/>
            <person name="Verni F."/>
            <person name="Modeo L."/>
            <person name="Petroni G."/>
        </authorList>
    </citation>
    <scope>NUCLEOTIDE SEQUENCE [LARGE SCALE GENOMIC DNA]</scope>
    <source>
        <strain evidence="3 4">KKR18_Esm</strain>
    </source>
</reference>
<dbReference type="GO" id="GO:0006024">
    <property type="term" value="P:glycosaminoglycan biosynthetic process"/>
    <property type="evidence" value="ECO:0007669"/>
    <property type="project" value="TreeGrafter"/>
</dbReference>
<sequence>MVLFGFSFKEDTDDIRNSVSINISLKLIQEGCFLKIYDPKVPSDIIINSLTNRTSKVNNNSILSKVYVSNNPYFILKNSDALIISTK</sequence>
<dbReference type="Proteomes" id="UP000594451">
    <property type="component" value="Chromosome"/>
</dbReference>
<dbReference type="GO" id="GO:0003979">
    <property type="term" value="F:UDP-glucose 6-dehydrogenase activity"/>
    <property type="evidence" value="ECO:0007669"/>
    <property type="project" value="UniProtKB-EC"/>
</dbReference>
<dbReference type="Pfam" id="PF03720">
    <property type="entry name" value="UDPG_MGDP_dh_C"/>
    <property type="match status" value="1"/>
</dbReference>
<dbReference type="Gene3D" id="3.40.50.720">
    <property type="entry name" value="NAD(P)-binding Rossmann-like Domain"/>
    <property type="match status" value="1"/>
</dbReference>
<dbReference type="PANTHER" id="PTHR11374">
    <property type="entry name" value="UDP-GLUCOSE DEHYDROGENASE/UDP-MANNAC DEHYDROGENASE"/>
    <property type="match status" value="1"/>
</dbReference>
<dbReference type="SUPFAM" id="SSF52413">
    <property type="entry name" value="UDP-glucose/GDP-mannose dehydrogenase C-terminal domain"/>
    <property type="match status" value="1"/>
</dbReference>
<organism evidence="3 4">
    <name type="scientific">Candidatus Pinguicoccus supinus</name>
    <dbReference type="NCBI Taxonomy" id="2529394"/>
    <lineage>
        <taxon>Bacteria</taxon>
        <taxon>Pseudomonadati</taxon>
        <taxon>Verrucomicrobiota</taxon>
        <taxon>Candidatus Pinguicoccus</taxon>
    </lineage>
</organism>
<evidence type="ECO:0000313" key="4">
    <source>
        <dbReference type="Proteomes" id="UP000594451"/>
    </source>
</evidence>
<evidence type="ECO:0000256" key="1">
    <source>
        <dbReference type="ARBA" id="ARBA00047473"/>
    </source>
</evidence>